<comment type="subcellular location">
    <subcellularLocation>
        <location evidence="2">Membrane</location>
        <topology evidence="2">Multi-pass membrane protein</topology>
    </subcellularLocation>
</comment>
<evidence type="ECO:0000256" key="4">
    <source>
        <dbReference type="ARBA" id="ARBA00022617"/>
    </source>
</evidence>
<keyword evidence="5 12" id="KW-0812">Transmembrane</keyword>
<evidence type="ECO:0000256" key="2">
    <source>
        <dbReference type="ARBA" id="ARBA00004141"/>
    </source>
</evidence>
<keyword evidence="3" id="KW-0813">Transport</keyword>
<evidence type="ECO:0000256" key="6">
    <source>
        <dbReference type="ARBA" id="ARBA00022723"/>
    </source>
</evidence>
<keyword evidence="7" id="KW-0249">Electron transport</keyword>
<evidence type="ECO:0000256" key="7">
    <source>
        <dbReference type="ARBA" id="ARBA00022982"/>
    </source>
</evidence>
<name>A0ABM1ZRA6_AEDAL</name>
<keyword evidence="4" id="KW-0349">Heme</keyword>
<evidence type="ECO:0000256" key="10">
    <source>
        <dbReference type="ARBA" id="ARBA00023136"/>
    </source>
</evidence>
<evidence type="ECO:0000256" key="12">
    <source>
        <dbReference type="SAM" id="Phobius"/>
    </source>
</evidence>
<reference evidence="15" key="1">
    <citation type="journal article" date="2015" name="Proc. Natl. Acad. Sci. U.S.A.">
        <title>Genome sequence of the Asian Tiger mosquito, Aedes albopictus, reveals insights into its biology, genetics, and evolution.</title>
        <authorList>
            <person name="Chen X.G."/>
            <person name="Jiang X."/>
            <person name="Gu J."/>
            <person name="Xu M."/>
            <person name="Wu Y."/>
            <person name="Deng Y."/>
            <person name="Zhang C."/>
            <person name="Bonizzoni M."/>
            <person name="Dermauw W."/>
            <person name="Vontas J."/>
            <person name="Armbruster P."/>
            <person name="Huang X."/>
            <person name="Yang Y."/>
            <person name="Zhang H."/>
            <person name="He W."/>
            <person name="Peng H."/>
            <person name="Liu Y."/>
            <person name="Wu K."/>
            <person name="Chen J."/>
            <person name="Lirakis M."/>
            <person name="Topalis P."/>
            <person name="Van Leeuwen T."/>
            <person name="Hall A.B."/>
            <person name="Jiang X."/>
            <person name="Thorpe C."/>
            <person name="Mueller R.L."/>
            <person name="Sun C."/>
            <person name="Waterhouse R.M."/>
            <person name="Yan G."/>
            <person name="Tu Z.J."/>
            <person name="Fang X."/>
            <person name="James A.A."/>
        </authorList>
    </citation>
    <scope>NUCLEOTIDE SEQUENCE [LARGE SCALE GENOMIC DNA]</scope>
    <source>
        <strain evidence="15">Foshan</strain>
    </source>
</reference>
<comment type="cofactor">
    <cofactor evidence="1">
        <name>heme b</name>
        <dbReference type="ChEBI" id="CHEBI:60344"/>
    </cofactor>
</comment>
<dbReference type="CDD" id="cd08761">
    <property type="entry name" value="Cyt_b561_CYB561D2_like"/>
    <property type="match status" value="1"/>
</dbReference>
<feature type="transmembrane region" description="Helical" evidence="12">
    <location>
        <begin position="67"/>
        <end position="88"/>
    </location>
</feature>
<protein>
    <recommendedName>
        <fullName evidence="11">ascorbate ferrireductase (transmembrane)</fullName>
        <ecNumber evidence="11">7.2.1.3</ecNumber>
    </recommendedName>
</protein>
<dbReference type="PANTHER" id="PTHR15422:SF43">
    <property type="entry name" value="ASCORBATE FERRIREDUCTASE (TRANSMEMBRANE)"/>
    <property type="match status" value="1"/>
</dbReference>
<dbReference type="PANTHER" id="PTHR15422">
    <property type="entry name" value="OS05G0565100 PROTEIN"/>
    <property type="match status" value="1"/>
</dbReference>
<keyword evidence="10 12" id="KW-0472">Membrane</keyword>
<organism evidence="14 15">
    <name type="scientific">Aedes albopictus</name>
    <name type="common">Asian tiger mosquito</name>
    <name type="synonym">Stegomyia albopicta</name>
    <dbReference type="NCBI Taxonomy" id="7160"/>
    <lineage>
        <taxon>Eukaryota</taxon>
        <taxon>Metazoa</taxon>
        <taxon>Ecdysozoa</taxon>
        <taxon>Arthropoda</taxon>
        <taxon>Hexapoda</taxon>
        <taxon>Insecta</taxon>
        <taxon>Pterygota</taxon>
        <taxon>Neoptera</taxon>
        <taxon>Endopterygota</taxon>
        <taxon>Diptera</taxon>
        <taxon>Nematocera</taxon>
        <taxon>Culicoidea</taxon>
        <taxon>Culicidae</taxon>
        <taxon>Culicinae</taxon>
        <taxon>Aedini</taxon>
        <taxon>Aedes</taxon>
        <taxon>Stegomyia</taxon>
    </lineage>
</organism>
<feature type="transmembrane region" description="Helical" evidence="12">
    <location>
        <begin position="28"/>
        <end position="47"/>
    </location>
</feature>
<sequence length="237" mass="26729">MKTLEVESKESPAKGTSTMRSFVDTIQLLLNTLNHVLIGFVFVYTVWVCYKNGFQLIFTWHVKLCVFGFHVLMAESILAFYSSCSWAVALTQPQRKTTHWVMQVVGAGSIIIGIALEIYYRETKNKKHFSSPHSILGLVALILLVISMCNGLGSLYAVELGKRIKPMYIKLSHHFIGLACFVIGMASLIIGYDKKIFRNNSTPEMQVTLRVMTILVIFLSVLGVLRTIITHVRTLLR</sequence>
<proteinExistence type="predicted"/>
<feature type="domain" description="Cytochrome b561" evidence="13">
    <location>
        <begin position="25"/>
        <end position="228"/>
    </location>
</feature>
<evidence type="ECO:0000313" key="14">
    <source>
        <dbReference type="EnsemblMetazoa" id="AALFPA23_020940.P30900"/>
    </source>
</evidence>
<evidence type="ECO:0000256" key="8">
    <source>
        <dbReference type="ARBA" id="ARBA00022989"/>
    </source>
</evidence>
<evidence type="ECO:0000256" key="3">
    <source>
        <dbReference type="ARBA" id="ARBA00022448"/>
    </source>
</evidence>
<accession>A0ABM1ZRA6</accession>
<dbReference type="PROSITE" id="PS50939">
    <property type="entry name" value="CYTOCHROME_B561"/>
    <property type="match status" value="1"/>
</dbReference>
<feature type="transmembrane region" description="Helical" evidence="12">
    <location>
        <begin position="100"/>
        <end position="120"/>
    </location>
</feature>
<dbReference type="SMART" id="SM00665">
    <property type="entry name" value="B561"/>
    <property type="match status" value="1"/>
</dbReference>
<evidence type="ECO:0000256" key="1">
    <source>
        <dbReference type="ARBA" id="ARBA00001970"/>
    </source>
</evidence>
<feature type="transmembrane region" description="Helical" evidence="12">
    <location>
        <begin position="135"/>
        <end position="159"/>
    </location>
</feature>
<dbReference type="Pfam" id="PF03188">
    <property type="entry name" value="Cytochrom_B561"/>
    <property type="match status" value="1"/>
</dbReference>
<evidence type="ECO:0000313" key="15">
    <source>
        <dbReference type="Proteomes" id="UP000069940"/>
    </source>
</evidence>
<keyword evidence="9" id="KW-0408">Iron</keyword>
<evidence type="ECO:0000259" key="13">
    <source>
        <dbReference type="PROSITE" id="PS50939"/>
    </source>
</evidence>
<evidence type="ECO:0000256" key="11">
    <source>
        <dbReference type="ARBA" id="ARBA00024225"/>
    </source>
</evidence>
<dbReference type="InterPro" id="IPR006593">
    <property type="entry name" value="Cyt_b561/ferric_Rdtase_TM"/>
</dbReference>
<keyword evidence="6" id="KW-0479">Metal-binding</keyword>
<evidence type="ECO:0000256" key="9">
    <source>
        <dbReference type="ARBA" id="ARBA00023004"/>
    </source>
</evidence>
<dbReference type="EC" id="7.2.1.3" evidence="11"/>
<keyword evidence="15" id="KW-1185">Reference proteome</keyword>
<dbReference type="InterPro" id="IPR045150">
    <property type="entry name" value="CYB561D1/2"/>
</dbReference>
<dbReference type="GeneID" id="109409360"/>
<evidence type="ECO:0000256" key="5">
    <source>
        <dbReference type="ARBA" id="ARBA00022692"/>
    </source>
</evidence>
<keyword evidence="8 12" id="KW-1133">Transmembrane helix</keyword>
<dbReference type="Gene3D" id="1.20.120.1770">
    <property type="match status" value="1"/>
</dbReference>
<feature type="transmembrane region" description="Helical" evidence="12">
    <location>
        <begin position="211"/>
        <end position="229"/>
    </location>
</feature>
<feature type="transmembrane region" description="Helical" evidence="12">
    <location>
        <begin position="171"/>
        <end position="191"/>
    </location>
</feature>
<dbReference type="EnsemblMetazoa" id="AALFPA23_020940.R30900">
    <property type="protein sequence ID" value="AALFPA23_020940.P30900"/>
    <property type="gene ID" value="AALFPA23_020940"/>
</dbReference>
<reference evidence="14" key="2">
    <citation type="submission" date="2025-05" db="UniProtKB">
        <authorList>
            <consortium name="EnsemblMetazoa"/>
        </authorList>
    </citation>
    <scope>IDENTIFICATION</scope>
    <source>
        <strain evidence="14">Foshan</strain>
    </source>
</reference>
<dbReference type="RefSeq" id="XP_029714711.1">
    <property type="nucleotide sequence ID" value="XM_029858851.2"/>
</dbReference>
<dbReference type="Proteomes" id="UP000069940">
    <property type="component" value="Unassembled WGS sequence"/>
</dbReference>